<name>A0A699SPV2_TANCI</name>
<reference evidence="2" key="1">
    <citation type="journal article" date="2019" name="Sci. Rep.">
        <title>Draft genome of Tanacetum cinerariifolium, the natural source of mosquito coil.</title>
        <authorList>
            <person name="Yamashiro T."/>
            <person name="Shiraishi A."/>
            <person name="Satake H."/>
            <person name="Nakayama K."/>
        </authorList>
    </citation>
    <scope>NUCLEOTIDE SEQUENCE</scope>
</reference>
<evidence type="ECO:0000313" key="2">
    <source>
        <dbReference type="EMBL" id="GFC99924.1"/>
    </source>
</evidence>
<sequence>TNPLEGPPIAPQADEPIPDPAHAPNMEEHISSPVLEPVVQPKIDALEKELKATKKLNRDTVLLFHNRIKKLKAKVKTKSKRKLVISDSEEEEAAKDYAELEKLIHLAEAAVNEPSSFVTPSKTTAADLSQNEDISPSTVEAAQILTGGKLDPSK</sequence>
<organism evidence="2">
    <name type="scientific">Tanacetum cinerariifolium</name>
    <name type="common">Dalmatian daisy</name>
    <name type="synonym">Chrysanthemum cinerariifolium</name>
    <dbReference type="NCBI Taxonomy" id="118510"/>
    <lineage>
        <taxon>Eukaryota</taxon>
        <taxon>Viridiplantae</taxon>
        <taxon>Streptophyta</taxon>
        <taxon>Embryophyta</taxon>
        <taxon>Tracheophyta</taxon>
        <taxon>Spermatophyta</taxon>
        <taxon>Magnoliopsida</taxon>
        <taxon>eudicotyledons</taxon>
        <taxon>Gunneridae</taxon>
        <taxon>Pentapetalae</taxon>
        <taxon>asterids</taxon>
        <taxon>campanulids</taxon>
        <taxon>Asterales</taxon>
        <taxon>Asteraceae</taxon>
        <taxon>Asteroideae</taxon>
        <taxon>Anthemideae</taxon>
        <taxon>Anthemidinae</taxon>
        <taxon>Tanacetum</taxon>
    </lineage>
</organism>
<gene>
    <name evidence="2" type="ORF">Tci_871894</name>
</gene>
<evidence type="ECO:0000256" key="1">
    <source>
        <dbReference type="SAM" id="MobiDB-lite"/>
    </source>
</evidence>
<dbReference type="AlphaFoldDB" id="A0A699SPV2"/>
<proteinExistence type="predicted"/>
<accession>A0A699SPV2</accession>
<feature type="region of interest" description="Disordered" evidence="1">
    <location>
        <begin position="1"/>
        <end position="35"/>
    </location>
</feature>
<protein>
    <submittedName>
        <fullName evidence="2">Uncharacterized protein</fullName>
    </submittedName>
</protein>
<dbReference type="EMBL" id="BKCJ011181602">
    <property type="protein sequence ID" value="GFC99924.1"/>
    <property type="molecule type" value="Genomic_DNA"/>
</dbReference>
<feature type="non-terminal residue" evidence="2">
    <location>
        <position position="1"/>
    </location>
</feature>
<feature type="non-terminal residue" evidence="2">
    <location>
        <position position="154"/>
    </location>
</feature>
<feature type="region of interest" description="Disordered" evidence="1">
    <location>
        <begin position="114"/>
        <end position="138"/>
    </location>
</feature>
<comment type="caution">
    <text evidence="2">The sequence shown here is derived from an EMBL/GenBank/DDBJ whole genome shotgun (WGS) entry which is preliminary data.</text>
</comment>
<feature type="compositionally biased region" description="Pro residues" evidence="1">
    <location>
        <begin position="1"/>
        <end position="10"/>
    </location>
</feature>